<accession>A0A8J7U7F4</accession>
<keyword evidence="3 4" id="KW-0456">Lyase</keyword>
<evidence type="ECO:0000313" key="7">
    <source>
        <dbReference type="Proteomes" id="UP000664417"/>
    </source>
</evidence>
<dbReference type="Pfam" id="PF04073">
    <property type="entry name" value="tRNA_edit"/>
    <property type="match status" value="1"/>
</dbReference>
<dbReference type="Gene3D" id="3.90.960.10">
    <property type="entry name" value="YbaK/aminoacyl-tRNA synthetase-associated domain"/>
    <property type="match status" value="1"/>
</dbReference>
<dbReference type="Proteomes" id="UP000664417">
    <property type="component" value="Unassembled WGS sequence"/>
</dbReference>
<evidence type="ECO:0000256" key="2">
    <source>
        <dbReference type="ARBA" id="ARBA00022917"/>
    </source>
</evidence>
<sequence>MKIPVTAAVRVLRQHKVDFEPFLYRYEPQGGTAASAAHLGVDEHQVVKTLIFEDERRQPLVVLMHGDRQVSAKELARLLGVKAISPCKPEVAQKHSGYMVGGTSPFGTKKKMPVYVERGILELEKIYINGGKRGFLVAIAPAVLADVLSAQPVSAAT</sequence>
<proteinExistence type="inferred from homology"/>
<evidence type="ECO:0000256" key="3">
    <source>
        <dbReference type="ARBA" id="ARBA00023239"/>
    </source>
</evidence>
<feature type="domain" description="YbaK/aminoacyl-tRNA synthetase-associated" evidence="5">
    <location>
        <begin position="32"/>
        <end position="146"/>
    </location>
</feature>
<dbReference type="InterPro" id="IPR007214">
    <property type="entry name" value="YbaK/aa-tRNA-synth-assoc-dom"/>
</dbReference>
<dbReference type="GO" id="GO:0002161">
    <property type="term" value="F:aminoacyl-tRNA deacylase activity"/>
    <property type="evidence" value="ECO:0007669"/>
    <property type="project" value="InterPro"/>
</dbReference>
<protein>
    <recommendedName>
        <fullName evidence="4">Cys-tRNA(Pro)/Cys-tRNA(Cys) deacylase</fullName>
        <ecNumber evidence="4">4.2.-.-</ecNumber>
    </recommendedName>
</protein>
<dbReference type="GO" id="GO:0006412">
    <property type="term" value="P:translation"/>
    <property type="evidence" value="ECO:0007669"/>
    <property type="project" value="UniProtKB-KW"/>
</dbReference>
<dbReference type="SUPFAM" id="SSF55826">
    <property type="entry name" value="YbaK/ProRS associated domain"/>
    <property type="match status" value="1"/>
</dbReference>
<evidence type="ECO:0000256" key="4">
    <source>
        <dbReference type="PIRNR" id="PIRNR006181"/>
    </source>
</evidence>
<dbReference type="InterPro" id="IPR004369">
    <property type="entry name" value="Prolyl-tRNA_editing_YbaK/EbsC"/>
</dbReference>
<evidence type="ECO:0000259" key="5">
    <source>
        <dbReference type="Pfam" id="PF04073"/>
    </source>
</evidence>
<organism evidence="6 7">
    <name type="scientific">Acanthopleuribacter pedis</name>
    <dbReference type="NCBI Taxonomy" id="442870"/>
    <lineage>
        <taxon>Bacteria</taxon>
        <taxon>Pseudomonadati</taxon>
        <taxon>Acidobacteriota</taxon>
        <taxon>Holophagae</taxon>
        <taxon>Acanthopleuribacterales</taxon>
        <taxon>Acanthopleuribacteraceae</taxon>
        <taxon>Acanthopleuribacter</taxon>
    </lineage>
</organism>
<dbReference type="CDD" id="cd00002">
    <property type="entry name" value="YbaK_deacylase"/>
    <property type="match status" value="1"/>
</dbReference>
<reference evidence="6" key="1">
    <citation type="submission" date="2021-03" db="EMBL/GenBank/DDBJ databases">
        <authorList>
            <person name="Wang G."/>
        </authorList>
    </citation>
    <scope>NUCLEOTIDE SEQUENCE</scope>
    <source>
        <strain evidence="6">KCTC 12899</strain>
    </source>
</reference>
<gene>
    <name evidence="6" type="primary">ybaK</name>
    <name evidence="6" type="ORF">J3U88_22915</name>
</gene>
<evidence type="ECO:0000313" key="6">
    <source>
        <dbReference type="EMBL" id="MBO1321351.1"/>
    </source>
</evidence>
<dbReference type="InterPro" id="IPR036754">
    <property type="entry name" value="YbaK/aa-tRNA-synt-asso_dom_sf"/>
</dbReference>
<comment type="caution">
    <text evidence="6">The sequence shown here is derived from an EMBL/GenBank/DDBJ whole genome shotgun (WGS) entry which is preliminary data.</text>
</comment>
<dbReference type="GO" id="GO:0016829">
    <property type="term" value="F:lyase activity"/>
    <property type="evidence" value="ECO:0007669"/>
    <property type="project" value="UniProtKB-KW"/>
</dbReference>
<keyword evidence="2 4" id="KW-0648">Protein biosynthesis</keyword>
<dbReference type="NCBIfam" id="TIGR00011">
    <property type="entry name" value="YbaK_EbsC"/>
    <property type="match status" value="1"/>
</dbReference>
<dbReference type="PIRSF" id="PIRSF006181">
    <property type="entry name" value="EbsC_YbaK"/>
    <property type="match status" value="1"/>
</dbReference>
<dbReference type="EMBL" id="JAFREP010000023">
    <property type="protein sequence ID" value="MBO1321351.1"/>
    <property type="molecule type" value="Genomic_DNA"/>
</dbReference>
<comment type="similarity">
    <text evidence="1 4">Belongs to the prolyl-tRNA editing family. YbaK/EbsC subfamily.</text>
</comment>
<evidence type="ECO:0000256" key="1">
    <source>
        <dbReference type="ARBA" id="ARBA00009798"/>
    </source>
</evidence>
<dbReference type="AlphaFoldDB" id="A0A8J7U7F4"/>
<dbReference type="RefSeq" id="WP_207861325.1">
    <property type="nucleotide sequence ID" value="NZ_JAFREP010000023.1"/>
</dbReference>
<dbReference type="EC" id="4.2.-.-" evidence="4"/>
<dbReference type="PANTHER" id="PTHR30411">
    <property type="entry name" value="CYTOPLASMIC PROTEIN"/>
    <property type="match status" value="1"/>
</dbReference>
<keyword evidence="7" id="KW-1185">Reference proteome</keyword>
<name>A0A8J7U7F4_9BACT</name>
<dbReference type="PANTHER" id="PTHR30411:SF0">
    <property type="entry name" value="CYS-TRNA(PRO)_CYS-TRNA(CYS) DEACYLASE YBAK"/>
    <property type="match status" value="1"/>
</dbReference>